<evidence type="ECO:0000313" key="8">
    <source>
        <dbReference type="EMBL" id="AKU96410.1"/>
    </source>
</evidence>
<comment type="function">
    <text evidence="6">The RuvA-RuvB-RuvC complex processes Holliday junction (HJ) DNA during genetic recombination and DNA repair, while the RuvA-RuvB complex plays an important role in the rescue of blocked DNA replication forks via replication fork reversal (RFR). RuvA specifically binds to HJ cruciform DNA, conferring on it an open structure. The RuvB hexamer acts as an ATP-dependent pump, pulling dsDNA into and through the RuvAB complex. HJ branch migration allows RuvC to scan DNA until it finds its consensus sequence, where it cleaves and resolves the cruciform DNA.</text>
</comment>
<keyword evidence="8" id="KW-0067">ATP-binding</keyword>
<dbReference type="SUPFAM" id="SSF50249">
    <property type="entry name" value="Nucleic acid-binding proteins"/>
    <property type="match status" value="1"/>
</dbReference>
<accession>A0A0K1PS93</accession>
<proteinExistence type="inferred from homology"/>
<evidence type="ECO:0000256" key="4">
    <source>
        <dbReference type="ARBA" id="ARBA00023172"/>
    </source>
</evidence>
<dbReference type="GO" id="GO:0005524">
    <property type="term" value="F:ATP binding"/>
    <property type="evidence" value="ECO:0007669"/>
    <property type="project" value="InterPro"/>
</dbReference>
<comment type="caution">
    <text evidence="6">Lacks conserved residue(s) required for the propagation of feature annotation.</text>
</comment>
<evidence type="ECO:0000256" key="2">
    <source>
        <dbReference type="ARBA" id="ARBA00022763"/>
    </source>
</evidence>
<dbReference type="GO" id="GO:0009378">
    <property type="term" value="F:four-way junction helicase activity"/>
    <property type="evidence" value="ECO:0007669"/>
    <property type="project" value="InterPro"/>
</dbReference>
<evidence type="ECO:0000256" key="1">
    <source>
        <dbReference type="ARBA" id="ARBA00022490"/>
    </source>
</evidence>
<dbReference type="OrthoDB" id="5293449at2"/>
<keyword evidence="5 6" id="KW-0234">DNA repair</keyword>
<dbReference type="CDD" id="cd14332">
    <property type="entry name" value="UBA_RuvA_C"/>
    <property type="match status" value="1"/>
</dbReference>
<keyword evidence="8" id="KW-0347">Helicase</keyword>
<keyword evidence="1 6" id="KW-0963">Cytoplasm</keyword>
<dbReference type="InterPro" id="IPR003583">
    <property type="entry name" value="Hlx-hairpin-Hlx_DNA-bd_motif"/>
</dbReference>
<keyword evidence="2 6" id="KW-0227">DNA damage</keyword>
<dbReference type="GO" id="GO:0000400">
    <property type="term" value="F:four-way junction DNA binding"/>
    <property type="evidence" value="ECO:0007669"/>
    <property type="project" value="UniProtKB-UniRule"/>
</dbReference>
<dbReference type="Proteomes" id="UP000064967">
    <property type="component" value="Chromosome"/>
</dbReference>
<dbReference type="InterPro" id="IPR011114">
    <property type="entry name" value="RuvA_C"/>
</dbReference>
<protein>
    <recommendedName>
        <fullName evidence="6">Holliday junction branch migration complex subunit RuvA</fullName>
    </recommendedName>
</protein>
<dbReference type="NCBIfam" id="TIGR00084">
    <property type="entry name" value="ruvA"/>
    <property type="match status" value="1"/>
</dbReference>
<keyword evidence="9" id="KW-1185">Reference proteome</keyword>
<dbReference type="EMBL" id="CP012333">
    <property type="protein sequence ID" value="AKU96410.1"/>
    <property type="molecule type" value="Genomic_DNA"/>
</dbReference>
<name>A0A0K1PS93_9BACT</name>
<keyword evidence="3 6" id="KW-0238">DNA-binding</keyword>
<dbReference type="AlphaFoldDB" id="A0A0K1PS93"/>
<dbReference type="SUPFAM" id="SSF46929">
    <property type="entry name" value="DNA helicase RuvA subunit, C-terminal domain"/>
    <property type="match status" value="1"/>
</dbReference>
<organism evidence="8 9">
    <name type="scientific">Labilithrix luteola</name>
    <dbReference type="NCBI Taxonomy" id="1391654"/>
    <lineage>
        <taxon>Bacteria</taxon>
        <taxon>Pseudomonadati</taxon>
        <taxon>Myxococcota</taxon>
        <taxon>Polyangia</taxon>
        <taxon>Polyangiales</taxon>
        <taxon>Labilitrichaceae</taxon>
        <taxon>Labilithrix</taxon>
    </lineage>
</organism>
<reference evidence="8 9" key="1">
    <citation type="submission" date="2015-08" db="EMBL/GenBank/DDBJ databases">
        <authorList>
            <person name="Babu N.S."/>
            <person name="Beckwith C.J."/>
            <person name="Beseler K.G."/>
            <person name="Brison A."/>
            <person name="Carone J.V."/>
            <person name="Caskin T.P."/>
            <person name="Diamond M."/>
            <person name="Durham M.E."/>
            <person name="Foxe J.M."/>
            <person name="Go M."/>
            <person name="Henderson B.A."/>
            <person name="Jones I.B."/>
            <person name="McGettigan J.A."/>
            <person name="Micheletti S.J."/>
            <person name="Nasrallah M.E."/>
            <person name="Ortiz D."/>
            <person name="Piller C.R."/>
            <person name="Privatt S.R."/>
            <person name="Schneider S.L."/>
            <person name="Sharp S."/>
            <person name="Smith T.C."/>
            <person name="Stanton J.D."/>
            <person name="Ullery H.E."/>
            <person name="Wilson R.J."/>
            <person name="Serrano M.G."/>
            <person name="Buck G."/>
            <person name="Lee V."/>
            <person name="Wang Y."/>
            <person name="Carvalho R."/>
            <person name="Voegtly L."/>
            <person name="Shi R."/>
            <person name="Duckworth R."/>
            <person name="Johnson A."/>
            <person name="Loviza R."/>
            <person name="Walstead R."/>
            <person name="Shah Z."/>
            <person name="Kiflezghi M."/>
            <person name="Wade K."/>
            <person name="Ball S.L."/>
            <person name="Bradley K.W."/>
            <person name="Asai D.J."/>
            <person name="Bowman C.A."/>
            <person name="Russell D.A."/>
            <person name="Pope W.H."/>
            <person name="Jacobs-Sera D."/>
            <person name="Hendrix R.W."/>
            <person name="Hatfull G.F."/>
        </authorList>
    </citation>
    <scope>NUCLEOTIDE SEQUENCE [LARGE SCALE GENOMIC DNA]</scope>
    <source>
        <strain evidence="8 9">DSM 27648</strain>
    </source>
</reference>
<dbReference type="GO" id="GO:0006310">
    <property type="term" value="P:DNA recombination"/>
    <property type="evidence" value="ECO:0007669"/>
    <property type="project" value="UniProtKB-UniRule"/>
</dbReference>
<keyword evidence="4 6" id="KW-0233">DNA recombination</keyword>
<comment type="domain">
    <text evidence="6">Has three domains with a flexible linker between the domains II and III and assumes an 'L' shape. Domain III is highly mobile and contacts RuvB.</text>
</comment>
<dbReference type="STRING" id="1391654.AKJ09_03074"/>
<dbReference type="PATRIC" id="fig|1391654.3.peg.3110"/>
<dbReference type="GO" id="GO:0048476">
    <property type="term" value="C:Holliday junction resolvase complex"/>
    <property type="evidence" value="ECO:0007669"/>
    <property type="project" value="UniProtKB-UniRule"/>
</dbReference>
<dbReference type="Pfam" id="PF01330">
    <property type="entry name" value="RuvA_N"/>
    <property type="match status" value="1"/>
</dbReference>
<dbReference type="InterPro" id="IPR010994">
    <property type="entry name" value="RuvA_2-like"/>
</dbReference>
<dbReference type="HAMAP" id="MF_00031">
    <property type="entry name" value="DNA_HJ_migration_RuvA"/>
    <property type="match status" value="1"/>
</dbReference>
<sequence length="207" mass="21496">MIGRLTGRVTQEDDGTIVVDVNGVGYEVIVPLGTIGRAKADPEGRVTLFIHTHVREDVFSLFGFASDGDRLAFRTLIGVSSVGPKTAIAVLSALPAPDLGQAIARKELGKLTSISGIGKKTAERLLLELKDKLPILEAAGPRGTATAGAAAAAPASTSSASDLLARALINMGYRQAEADRAIEQLGGKVFELGLPDLLKEALAVLSK</sequence>
<evidence type="ECO:0000313" key="9">
    <source>
        <dbReference type="Proteomes" id="UP000064967"/>
    </source>
</evidence>
<dbReference type="Gene3D" id="2.40.50.140">
    <property type="entry name" value="Nucleic acid-binding proteins"/>
    <property type="match status" value="1"/>
</dbReference>
<evidence type="ECO:0000256" key="5">
    <source>
        <dbReference type="ARBA" id="ARBA00023204"/>
    </source>
</evidence>
<dbReference type="SUPFAM" id="SSF47781">
    <property type="entry name" value="RuvA domain 2-like"/>
    <property type="match status" value="1"/>
</dbReference>
<gene>
    <name evidence="6" type="primary">ruvA</name>
    <name evidence="8" type="ORF">AKJ09_03074</name>
</gene>
<feature type="region of interest" description="Domain III" evidence="6">
    <location>
        <begin position="156"/>
        <end position="207"/>
    </location>
</feature>
<evidence type="ECO:0000256" key="3">
    <source>
        <dbReference type="ARBA" id="ARBA00023125"/>
    </source>
</evidence>
<dbReference type="Gene3D" id="1.10.8.10">
    <property type="entry name" value="DNA helicase RuvA subunit, C-terminal domain"/>
    <property type="match status" value="1"/>
</dbReference>
<dbReference type="InterPro" id="IPR012340">
    <property type="entry name" value="NA-bd_OB-fold"/>
</dbReference>
<feature type="domain" description="Helix-hairpin-helix DNA-binding motif class 1" evidence="7">
    <location>
        <begin position="74"/>
        <end position="93"/>
    </location>
</feature>
<feature type="domain" description="Helix-hairpin-helix DNA-binding motif class 1" evidence="7">
    <location>
        <begin position="109"/>
        <end position="128"/>
    </location>
</feature>
<dbReference type="InterPro" id="IPR000085">
    <property type="entry name" value="RuvA"/>
</dbReference>
<dbReference type="GO" id="GO:0009379">
    <property type="term" value="C:Holliday junction helicase complex"/>
    <property type="evidence" value="ECO:0007669"/>
    <property type="project" value="InterPro"/>
</dbReference>
<keyword evidence="8" id="KW-0378">Hydrolase</keyword>
<comment type="similarity">
    <text evidence="6">Belongs to the RuvA family.</text>
</comment>
<dbReference type="Gene3D" id="1.10.150.20">
    <property type="entry name" value="5' to 3' exonuclease, C-terminal subdomain"/>
    <property type="match status" value="1"/>
</dbReference>
<dbReference type="GO" id="GO:0005737">
    <property type="term" value="C:cytoplasm"/>
    <property type="evidence" value="ECO:0007669"/>
    <property type="project" value="UniProtKB-SubCell"/>
</dbReference>
<comment type="subcellular location">
    <subcellularLocation>
        <location evidence="6">Cytoplasm</location>
    </subcellularLocation>
</comment>
<dbReference type="RefSeq" id="WP_146647706.1">
    <property type="nucleotide sequence ID" value="NZ_CP012333.1"/>
</dbReference>
<dbReference type="Pfam" id="PF14520">
    <property type="entry name" value="HHH_5"/>
    <property type="match status" value="1"/>
</dbReference>
<dbReference type="GO" id="GO:0006281">
    <property type="term" value="P:DNA repair"/>
    <property type="evidence" value="ECO:0007669"/>
    <property type="project" value="UniProtKB-UniRule"/>
</dbReference>
<evidence type="ECO:0000256" key="6">
    <source>
        <dbReference type="HAMAP-Rule" id="MF_00031"/>
    </source>
</evidence>
<dbReference type="InterPro" id="IPR013849">
    <property type="entry name" value="DNA_helicase_Holl-junc_RuvA_I"/>
</dbReference>
<dbReference type="KEGG" id="llu:AKJ09_03074"/>
<comment type="subunit">
    <text evidence="6">Homotetramer. Forms an RuvA(8)-RuvB(12)-Holliday junction (HJ) complex. HJ DNA is sandwiched between 2 RuvA tetramers; dsDNA enters through RuvA and exits via RuvB. An RuvB hexamer assembles on each DNA strand where it exits the tetramer. Each RuvB hexamer is contacted by two RuvA subunits (via domain III) on 2 adjacent RuvB subunits; this complex drives branch migration. In the full resolvosome a probable DNA-RuvA(4)-RuvB(12)-RuvC(2) complex forms which resolves the HJ.</text>
</comment>
<evidence type="ECO:0000259" key="7">
    <source>
        <dbReference type="SMART" id="SM00278"/>
    </source>
</evidence>
<keyword evidence="8" id="KW-0547">Nucleotide-binding</keyword>
<dbReference type="InterPro" id="IPR036267">
    <property type="entry name" value="RuvA_C_sf"/>
</dbReference>
<dbReference type="SMART" id="SM00278">
    <property type="entry name" value="HhH1"/>
    <property type="match status" value="2"/>
</dbReference>